<comment type="similarity">
    <text evidence="1 10">Belongs to the class-I aminoacyl-tRNA synthetase family. IleS type 1 subfamily.</text>
</comment>
<dbReference type="Gene3D" id="1.10.10.830">
    <property type="entry name" value="Ile-tRNA synthetase CP2 domain-like"/>
    <property type="match status" value="1"/>
</dbReference>
<comment type="domain">
    <text evidence="10">IleRS has two distinct active sites: one for aminoacylation and one for editing. The misactivated valine is translocated from the active site to the editing site, which sterically excludes the correctly activated isoleucine. The single editing site contains two valyl binding pockets, one specific for each substrate (Val-AMP or Val-tRNA(Ile)).</text>
</comment>
<comment type="caution">
    <text evidence="14">The sequence shown here is derived from an EMBL/GenBank/DDBJ whole genome shotgun (WGS) entry which is preliminary data.</text>
</comment>
<keyword evidence="4 10" id="KW-0547">Nucleotide-binding</keyword>
<protein>
    <recommendedName>
        <fullName evidence="10">Isoleucine--tRNA ligase</fullName>
        <ecNumber evidence="10">6.1.1.5</ecNumber>
    </recommendedName>
    <alternativeName>
        <fullName evidence="10">Isoleucyl-tRNA synthetase</fullName>
        <shortName evidence="10">IleRS</shortName>
    </alternativeName>
</protein>
<keyword evidence="5 10" id="KW-0067">ATP-binding</keyword>
<feature type="short sequence motif" description="'KMSKS' region" evidence="10">
    <location>
        <begin position="627"/>
        <end position="631"/>
    </location>
</feature>
<sequence>MEYKKTLNLPQTDFPIRAKLAEIEAEMTAFWAKQDVYHQMGKRFDLRNSKADSRYILHDGPPYPNGDIHLGHALNKILKDIIVKYKSMQGFYAPYVPGWDCHGLPIETQLIKDLGEDERNKFREPAHKVEFRKRCKEYALKYVDLQRTEFKRLGIFGEWDKPYLTINYEYEAKIIELFGVLAEKGYIYRGLKPIHWCPHCETALAEAEIEYEDDKSPSIFVRFKVSRDQGTKGSKDWMPRNLDPSMPLSLVIWTTTPWTLPANVAIAAHPEYEYVFLKSEILNPKSEQGEVYIIAEGLVEEFVKKLELKEYKIIGKMSGKNLEGVKYQHPFIEREGQVVLDTYVTLEQGTGLVHIAPGHGMEDYGVGLKYKLPIVMPVNAMGHFDSSVPDFIQGKFYAGANKIITEKMQQDGSLLKLEFMKHSYPHCWRCKKPVIFRATEQWFVSVDHNNMRGEALKAIGHTKWFPAWGENRIRGMVEGRPDWCISRQRSWGVPIPVFYCQKCQKPHMTGEFNQAIIKLVKEHGTNGWFAKEVKDILPANLKCDCGGTEFTKETDILDVWFESGSSHAAVLEQRADLSWPADLYLEGSDQHRGWFQTSLLLGIGYKGKAPFKAVLTHGFTVDDKGKKMSKSLGNVISPQEVVKEYGADILRLWVASTDFRNDMAASQNILKQVREAYLKIRNTCRFLLSNLGDFNCEPRATSHELLEIDRWILLKLNRLIELVTKAYDSFEFHVVYHSLYDFCVNDLSAFYLDMSKDRLYCDAKDAVSRTSAQFAMREILMALIKLMSPVLSFTAEDIYKYVTSNQLPVTSVFLLDFPKVDKKYLDEQLEAKWEKILKLREEVYQLIEKKRAAKEISASVEALVEIGTEGREWLKEVEAFLPMVLIVSQVKLVAGKQIVVKHADGKKCVRCWLWSETVGQNSSHPELCQRCAKVVMTKFGDQV</sequence>
<dbReference type="FunFam" id="3.40.50.620:FF:000305">
    <property type="entry name" value="Isoleucine--tRNA ligase"/>
    <property type="match status" value="1"/>
</dbReference>
<evidence type="ECO:0000256" key="3">
    <source>
        <dbReference type="ARBA" id="ARBA00022598"/>
    </source>
</evidence>
<dbReference type="GO" id="GO:0006428">
    <property type="term" value="P:isoleucyl-tRNA aminoacylation"/>
    <property type="evidence" value="ECO:0007669"/>
    <property type="project" value="UniProtKB-UniRule"/>
</dbReference>
<dbReference type="InterPro" id="IPR033708">
    <property type="entry name" value="Anticodon_Ile_BEm"/>
</dbReference>
<feature type="domain" description="Methionyl/Valyl/Leucyl/Isoleucyl-tRNA synthetase anticodon-binding" evidence="13">
    <location>
        <begin position="709"/>
        <end position="864"/>
    </location>
</feature>
<name>A0A2H0Y219_UNCSA</name>
<dbReference type="Gene3D" id="3.40.50.620">
    <property type="entry name" value="HUPs"/>
    <property type="match status" value="2"/>
</dbReference>
<keyword evidence="10" id="KW-0479">Metal-binding</keyword>
<keyword evidence="10" id="KW-0862">Zinc</keyword>
<dbReference type="Pfam" id="PF06827">
    <property type="entry name" value="zf-FPG_IleRS"/>
    <property type="match status" value="1"/>
</dbReference>
<feature type="domain" description="Zinc finger FPG/IleRS-type" evidence="12">
    <location>
        <begin position="905"/>
        <end position="934"/>
    </location>
</feature>
<feature type="binding site" evidence="10">
    <location>
        <position position="586"/>
    </location>
    <ligand>
        <name>L-isoleucyl-5'-AMP</name>
        <dbReference type="ChEBI" id="CHEBI:178002"/>
    </ligand>
</feature>
<dbReference type="FunFam" id="3.40.50.620:FF:000152">
    <property type="entry name" value="Isoleucine--tRNA ligase"/>
    <property type="match status" value="1"/>
</dbReference>
<proteinExistence type="inferred from homology"/>
<dbReference type="NCBIfam" id="TIGR00392">
    <property type="entry name" value="ileS"/>
    <property type="match status" value="1"/>
</dbReference>
<dbReference type="InterPro" id="IPR013155">
    <property type="entry name" value="M/V/L/I-tRNA-synth_anticd-bd"/>
</dbReference>
<evidence type="ECO:0000259" key="11">
    <source>
        <dbReference type="Pfam" id="PF00133"/>
    </source>
</evidence>
<dbReference type="InterPro" id="IPR050081">
    <property type="entry name" value="Ile-tRNA_ligase"/>
</dbReference>
<dbReference type="CDD" id="cd00818">
    <property type="entry name" value="IleRS_core"/>
    <property type="match status" value="1"/>
</dbReference>
<dbReference type="InterPro" id="IPR009008">
    <property type="entry name" value="Val/Leu/Ile-tRNA-synth_edit"/>
</dbReference>
<dbReference type="AlphaFoldDB" id="A0A2H0Y219"/>
<evidence type="ECO:0000256" key="7">
    <source>
        <dbReference type="ARBA" id="ARBA00023146"/>
    </source>
</evidence>
<dbReference type="InterPro" id="IPR002300">
    <property type="entry name" value="aa-tRNA-synth_Ia"/>
</dbReference>
<dbReference type="PRINTS" id="PR00984">
    <property type="entry name" value="TRNASYNTHILE"/>
</dbReference>
<dbReference type="SUPFAM" id="SSF50677">
    <property type="entry name" value="ValRS/IleRS/LeuRS editing domain"/>
    <property type="match status" value="1"/>
</dbReference>
<comment type="subcellular location">
    <subcellularLocation>
        <location evidence="10">Cytoplasm</location>
    </subcellularLocation>
</comment>
<dbReference type="InterPro" id="IPR002301">
    <property type="entry name" value="Ile-tRNA-ligase"/>
</dbReference>
<evidence type="ECO:0000256" key="6">
    <source>
        <dbReference type="ARBA" id="ARBA00022917"/>
    </source>
</evidence>
<keyword evidence="3 10" id="KW-0436">Ligase</keyword>
<feature type="binding site" evidence="10">
    <location>
        <position position="931"/>
    </location>
    <ligand>
        <name>Zn(2+)</name>
        <dbReference type="ChEBI" id="CHEBI:29105"/>
    </ligand>
</feature>
<dbReference type="Gene3D" id="1.10.730.20">
    <property type="match status" value="1"/>
</dbReference>
<dbReference type="InterPro" id="IPR010663">
    <property type="entry name" value="Znf_FPG/IleRS"/>
</dbReference>
<dbReference type="PROSITE" id="PS00178">
    <property type="entry name" value="AA_TRNA_LIGASE_I"/>
    <property type="match status" value="1"/>
</dbReference>
<dbReference type="PANTHER" id="PTHR42765">
    <property type="entry name" value="SOLEUCYL-TRNA SYNTHETASE"/>
    <property type="match status" value="1"/>
</dbReference>
<dbReference type="SUPFAM" id="SSF52374">
    <property type="entry name" value="Nucleotidylyl transferase"/>
    <property type="match status" value="1"/>
</dbReference>
<evidence type="ECO:0000256" key="1">
    <source>
        <dbReference type="ARBA" id="ARBA00006887"/>
    </source>
</evidence>
<dbReference type="SUPFAM" id="SSF47323">
    <property type="entry name" value="Anticodon-binding domain of a subclass of class I aminoacyl-tRNA synthetases"/>
    <property type="match status" value="1"/>
</dbReference>
<dbReference type="CDD" id="cd07960">
    <property type="entry name" value="Anticodon_Ia_Ile_BEm"/>
    <property type="match status" value="1"/>
</dbReference>
<dbReference type="InterPro" id="IPR009080">
    <property type="entry name" value="tRNAsynth_Ia_anticodon-bd"/>
</dbReference>
<dbReference type="InterPro" id="IPR001412">
    <property type="entry name" value="aa-tRNA-synth_I_CS"/>
</dbReference>
<evidence type="ECO:0000256" key="8">
    <source>
        <dbReference type="ARBA" id="ARBA00025217"/>
    </source>
</evidence>
<dbReference type="InterPro" id="IPR014729">
    <property type="entry name" value="Rossmann-like_a/b/a_fold"/>
</dbReference>
<evidence type="ECO:0000256" key="9">
    <source>
        <dbReference type="ARBA" id="ARBA00048359"/>
    </source>
</evidence>
<feature type="domain" description="Aminoacyl-tRNA synthetase class Ia" evidence="11">
    <location>
        <begin position="27"/>
        <end position="664"/>
    </location>
</feature>
<comment type="subunit">
    <text evidence="10">Monomer.</text>
</comment>
<evidence type="ECO:0000256" key="2">
    <source>
        <dbReference type="ARBA" id="ARBA00022490"/>
    </source>
</evidence>
<dbReference type="Gene3D" id="3.90.740.10">
    <property type="entry name" value="Valyl/Leucyl/Isoleucyl-tRNA synthetase, editing domain"/>
    <property type="match status" value="1"/>
</dbReference>
<dbReference type="GO" id="GO:0005524">
    <property type="term" value="F:ATP binding"/>
    <property type="evidence" value="ECO:0007669"/>
    <property type="project" value="UniProtKB-UniRule"/>
</dbReference>
<keyword evidence="2 10" id="KW-0963">Cytoplasm</keyword>
<evidence type="ECO:0000256" key="4">
    <source>
        <dbReference type="ARBA" id="ARBA00022741"/>
    </source>
</evidence>
<organism evidence="14 15">
    <name type="scientific">Candidatus Saganbacteria bacterium CG08_land_8_20_14_0_20_45_16</name>
    <dbReference type="NCBI Taxonomy" id="2014293"/>
    <lineage>
        <taxon>Bacteria</taxon>
        <taxon>Bacillati</taxon>
        <taxon>Saganbacteria</taxon>
    </lineage>
</organism>
<feature type="binding site" evidence="10">
    <location>
        <position position="911"/>
    </location>
    <ligand>
        <name>Zn(2+)</name>
        <dbReference type="ChEBI" id="CHEBI:29105"/>
    </ligand>
</feature>
<dbReference type="GO" id="GO:0002161">
    <property type="term" value="F:aminoacyl-tRNA deacylase activity"/>
    <property type="evidence" value="ECO:0007669"/>
    <property type="project" value="InterPro"/>
</dbReference>
<evidence type="ECO:0000313" key="14">
    <source>
        <dbReference type="EMBL" id="PIS31809.1"/>
    </source>
</evidence>
<dbReference type="GO" id="GO:0008270">
    <property type="term" value="F:zinc ion binding"/>
    <property type="evidence" value="ECO:0007669"/>
    <property type="project" value="UniProtKB-UniRule"/>
</dbReference>
<comment type="catalytic activity">
    <reaction evidence="9 10">
        <text>tRNA(Ile) + L-isoleucine + ATP = L-isoleucyl-tRNA(Ile) + AMP + diphosphate</text>
        <dbReference type="Rhea" id="RHEA:11060"/>
        <dbReference type="Rhea" id="RHEA-COMP:9666"/>
        <dbReference type="Rhea" id="RHEA-COMP:9695"/>
        <dbReference type="ChEBI" id="CHEBI:30616"/>
        <dbReference type="ChEBI" id="CHEBI:33019"/>
        <dbReference type="ChEBI" id="CHEBI:58045"/>
        <dbReference type="ChEBI" id="CHEBI:78442"/>
        <dbReference type="ChEBI" id="CHEBI:78528"/>
        <dbReference type="ChEBI" id="CHEBI:456215"/>
        <dbReference type="EC" id="6.1.1.5"/>
    </reaction>
</comment>
<dbReference type="GO" id="GO:0004822">
    <property type="term" value="F:isoleucine-tRNA ligase activity"/>
    <property type="evidence" value="ECO:0007669"/>
    <property type="project" value="UniProtKB-UniRule"/>
</dbReference>
<dbReference type="HAMAP" id="MF_02002">
    <property type="entry name" value="Ile_tRNA_synth_type1"/>
    <property type="match status" value="1"/>
</dbReference>
<dbReference type="Proteomes" id="UP000231343">
    <property type="component" value="Unassembled WGS sequence"/>
</dbReference>
<feature type="short sequence motif" description="'HIGH' region" evidence="10">
    <location>
        <begin position="62"/>
        <end position="72"/>
    </location>
</feature>
<keyword evidence="6 10" id="KW-0648">Protein biosynthesis</keyword>
<dbReference type="Pfam" id="PF08264">
    <property type="entry name" value="Anticodon_1"/>
    <property type="match status" value="1"/>
</dbReference>
<keyword evidence="7 10" id="KW-0030">Aminoacyl-tRNA synthetase</keyword>
<comment type="cofactor">
    <cofactor evidence="10">
        <name>Zn(2+)</name>
        <dbReference type="ChEBI" id="CHEBI:29105"/>
    </cofactor>
    <text evidence="10">Binds 1 zinc ion per subunit.</text>
</comment>
<dbReference type="EMBL" id="PEYM01000002">
    <property type="protein sequence ID" value="PIS31809.1"/>
    <property type="molecule type" value="Genomic_DNA"/>
</dbReference>
<dbReference type="GO" id="GO:0000049">
    <property type="term" value="F:tRNA binding"/>
    <property type="evidence" value="ECO:0007669"/>
    <property type="project" value="InterPro"/>
</dbReference>
<reference evidence="14 15" key="1">
    <citation type="submission" date="2017-09" db="EMBL/GenBank/DDBJ databases">
        <title>Depth-based differentiation of microbial function through sediment-hosted aquifers and enrichment of novel symbionts in the deep terrestrial subsurface.</title>
        <authorList>
            <person name="Probst A.J."/>
            <person name="Ladd B."/>
            <person name="Jarett J.K."/>
            <person name="Geller-Mcgrath D.E."/>
            <person name="Sieber C.M."/>
            <person name="Emerson J.B."/>
            <person name="Anantharaman K."/>
            <person name="Thomas B.C."/>
            <person name="Malmstrom R."/>
            <person name="Stieglmeier M."/>
            <person name="Klingl A."/>
            <person name="Woyke T."/>
            <person name="Ryan C.M."/>
            <person name="Banfield J.F."/>
        </authorList>
    </citation>
    <scope>NUCLEOTIDE SEQUENCE [LARGE SCALE GENOMIC DNA]</scope>
    <source>
        <strain evidence="14">CG08_land_8_20_14_0_20_45_16</strain>
    </source>
</reference>
<comment type="function">
    <text evidence="8 10">Catalyzes the attachment of isoleucine to tRNA(Ile). As IleRS can inadvertently accommodate and process structurally similar amino acids such as valine, to avoid such errors it has two additional distinct tRNA(Ile)-dependent editing activities. One activity is designated as 'pretransfer' editing and involves the hydrolysis of activated Val-AMP. The other activity is designated 'posttransfer' editing and involves deacylation of mischarged Val-tRNA(Ile).</text>
</comment>
<evidence type="ECO:0000256" key="10">
    <source>
        <dbReference type="HAMAP-Rule" id="MF_02002"/>
    </source>
</evidence>
<feature type="binding site" evidence="10">
    <location>
        <position position="928"/>
    </location>
    <ligand>
        <name>Zn(2+)</name>
        <dbReference type="ChEBI" id="CHEBI:29105"/>
    </ligand>
</feature>
<evidence type="ECO:0000313" key="15">
    <source>
        <dbReference type="Proteomes" id="UP000231343"/>
    </source>
</evidence>
<evidence type="ECO:0000256" key="5">
    <source>
        <dbReference type="ARBA" id="ARBA00022840"/>
    </source>
</evidence>
<feature type="binding site" evidence="10">
    <location>
        <position position="908"/>
    </location>
    <ligand>
        <name>Zn(2+)</name>
        <dbReference type="ChEBI" id="CHEBI:29105"/>
    </ligand>
</feature>
<dbReference type="GO" id="GO:0005829">
    <property type="term" value="C:cytosol"/>
    <property type="evidence" value="ECO:0007669"/>
    <property type="project" value="TreeGrafter"/>
</dbReference>
<evidence type="ECO:0000259" key="12">
    <source>
        <dbReference type="Pfam" id="PF06827"/>
    </source>
</evidence>
<gene>
    <name evidence="10" type="primary">ileS</name>
    <name evidence="14" type="ORF">COT42_00240</name>
</gene>
<evidence type="ECO:0000259" key="13">
    <source>
        <dbReference type="Pfam" id="PF08264"/>
    </source>
</evidence>
<feature type="binding site" evidence="10">
    <location>
        <position position="630"/>
    </location>
    <ligand>
        <name>ATP</name>
        <dbReference type="ChEBI" id="CHEBI:30616"/>
    </ligand>
</feature>
<dbReference type="PANTHER" id="PTHR42765:SF1">
    <property type="entry name" value="ISOLEUCINE--TRNA LIGASE, MITOCHONDRIAL"/>
    <property type="match status" value="1"/>
</dbReference>
<dbReference type="EC" id="6.1.1.5" evidence="10"/>
<dbReference type="InterPro" id="IPR023585">
    <property type="entry name" value="Ile-tRNA-ligase_type1"/>
</dbReference>
<accession>A0A2H0Y219</accession>
<dbReference type="Pfam" id="PF00133">
    <property type="entry name" value="tRNA-synt_1"/>
    <property type="match status" value="1"/>
</dbReference>